<evidence type="ECO:0000313" key="2">
    <source>
        <dbReference type="Proteomes" id="UP001233999"/>
    </source>
</evidence>
<reference evidence="1" key="1">
    <citation type="journal article" date="2023" name="IScience">
        <title>Live-bearing cockroach genome reveals convergent evolutionary mechanisms linked to viviparity in insects and beyond.</title>
        <authorList>
            <person name="Fouks B."/>
            <person name="Harrison M.C."/>
            <person name="Mikhailova A.A."/>
            <person name="Marchal E."/>
            <person name="English S."/>
            <person name="Carruthers M."/>
            <person name="Jennings E.C."/>
            <person name="Chiamaka E.L."/>
            <person name="Frigard R.A."/>
            <person name="Pippel M."/>
            <person name="Attardo G.M."/>
            <person name="Benoit J.B."/>
            <person name="Bornberg-Bauer E."/>
            <person name="Tobe S.S."/>
        </authorList>
    </citation>
    <scope>NUCLEOTIDE SEQUENCE</scope>
    <source>
        <strain evidence="1">Stay&amp;Tobe</strain>
    </source>
</reference>
<dbReference type="EMBL" id="JASPKZ010005683">
    <property type="protein sequence ID" value="KAJ9588408.1"/>
    <property type="molecule type" value="Genomic_DNA"/>
</dbReference>
<protein>
    <submittedName>
        <fullName evidence="1">Uncharacterized protein</fullName>
    </submittedName>
</protein>
<keyword evidence="2" id="KW-1185">Reference proteome</keyword>
<sequence>IVRFDRKITKNTPQTNWWKRAEFQERFRIFFIMNLFTKYSFLFVSTTNEILINFPLGEHVVANTSFQRS</sequence>
<evidence type="ECO:0000313" key="1">
    <source>
        <dbReference type="EMBL" id="KAJ9588408.1"/>
    </source>
</evidence>
<dbReference type="AlphaFoldDB" id="A0AAD7ZXB0"/>
<feature type="non-terminal residue" evidence="1">
    <location>
        <position position="69"/>
    </location>
</feature>
<comment type="caution">
    <text evidence="1">The sequence shown here is derived from an EMBL/GenBank/DDBJ whole genome shotgun (WGS) entry which is preliminary data.</text>
</comment>
<dbReference type="Proteomes" id="UP001233999">
    <property type="component" value="Unassembled WGS sequence"/>
</dbReference>
<accession>A0AAD7ZXB0</accession>
<gene>
    <name evidence="1" type="ORF">L9F63_018220</name>
</gene>
<reference evidence="1" key="2">
    <citation type="submission" date="2023-05" db="EMBL/GenBank/DDBJ databases">
        <authorList>
            <person name="Fouks B."/>
        </authorList>
    </citation>
    <scope>NUCLEOTIDE SEQUENCE</scope>
    <source>
        <strain evidence="1">Stay&amp;Tobe</strain>
        <tissue evidence="1">Testes</tissue>
    </source>
</reference>
<name>A0AAD7ZXB0_DIPPU</name>
<proteinExistence type="predicted"/>
<organism evidence="1 2">
    <name type="scientific">Diploptera punctata</name>
    <name type="common">Pacific beetle cockroach</name>
    <dbReference type="NCBI Taxonomy" id="6984"/>
    <lineage>
        <taxon>Eukaryota</taxon>
        <taxon>Metazoa</taxon>
        <taxon>Ecdysozoa</taxon>
        <taxon>Arthropoda</taxon>
        <taxon>Hexapoda</taxon>
        <taxon>Insecta</taxon>
        <taxon>Pterygota</taxon>
        <taxon>Neoptera</taxon>
        <taxon>Polyneoptera</taxon>
        <taxon>Dictyoptera</taxon>
        <taxon>Blattodea</taxon>
        <taxon>Blaberoidea</taxon>
        <taxon>Blaberidae</taxon>
        <taxon>Diplopterinae</taxon>
        <taxon>Diploptera</taxon>
    </lineage>
</organism>
<feature type="non-terminal residue" evidence="1">
    <location>
        <position position="1"/>
    </location>
</feature>